<dbReference type="OrthoDB" id="694597at2759"/>
<reference evidence="3 4" key="1">
    <citation type="submission" date="2019-11" db="EMBL/GenBank/DDBJ databases">
        <title>Whole genome sequence of Oryza granulata.</title>
        <authorList>
            <person name="Li W."/>
        </authorList>
    </citation>
    <scope>NUCLEOTIDE SEQUENCE [LARGE SCALE GENOMIC DNA]</scope>
    <source>
        <strain evidence="4">cv. Menghai</strain>
        <tissue evidence="3">Leaf</tissue>
    </source>
</reference>
<dbReference type="Proteomes" id="UP000479710">
    <property type="component" value="Unassembled WGS sequence"/>
</dbReference>
<evidence type="ECO:0000256" key="1">
    <source>
        <dbReference type="SAM" id="MobiDB-lite"/>
    </source>
</evidence>
<feature type="transmembrane region" description="Helical" evidence="2">
    <location>
        <begin position="32"/>
        <end position="59"/>
    </location>
</feature>
<evidence type="ECO:0000313" key="3">
    <source>
        <dbReference type="EMBL" id="KAF0890079.1"/>
    </source>
</evidence>
<dbReference type="EMBL" id="SPHZ02000012">
    <property type="protein sequence ID" value="KAF0890079.1"/>
    <property type="molecule type" value="Genomic_DNA"/>
</dbReference>
<comment type="caution">
    <text evidence="3">The sequence shown here is derived from an EMBL/GenBank/DDBJ whole genome shotgun (WGS) entry which is preliminary data.</text>
</comment>
<evidence type="ECO:0000313" key="4">
    <source>
        <dbReference type="Proteomes" id="UP000479710"/>
    </source>
</evidence>
<keyword evidence="2" id="KW-0472">Membrane</keyword>
<accession>A0A6G1BQ12</accession>
<name>A0A6G1BQ12_9ORYZ</name>
<gene>
    <name evidence="3" type="ORF">E2562_036618</name>
</gene>
<organism evidence="3 4">
    <name type="scientific">Oryza meyeriana var. granulata</name>
    <dbReference type="NCBI Taxonomy" id="110450"/>
    <lineage>
        <taxon>Eukaryota</taxon>
        <taxon>Viridiplantae</taxon>
        <taxon>Streptophyta</taxon>
        <taxon>Embryophyta</taxon>
        <taxon>Tracheophyta</taxon>
        <taxon>Spermatophyta</taxon>
        <taxon>Magnoliopsida</taxon>
        <taxon>Liliopsida</taxon>
        <taxon>Poales</taxon>
        <taxon>Poaceae</taxon>
        <taxon>BOP clade</taxon>
        <taxon>Oryzoideae</taxon>
        <taxon>Oryzeae</taxon>
        <taxon>Oryzinae</taxon>
        <taxon>Oryza</taxon>
        <taxon>Oryza meyeriana</taxon>
    </lineage>
</organism>
<evidence type="ECO:0000256" key="2">
    <source>
        <dbReference type="SAM" id="Phobius"/>
    </source>
</evidence>
<protein>
    <submittedName>
        <fullName evidence="3">Uncharacterized protein</fullName>
    </submittedName>
</protein>
<keyword evidence="2" id="KW-1133">Transmembrane helix</keyword>
<feature type="region of interest" description="Disordered" evidence="1">
    <location>
        <begin position="74"/>
        <end position="105"/>
    </location>
</feature>
<dbReference type="AlphaFoldDB" id="A0A6G1BQ12"/>
<keyword evidence="4" id="KW-1185">Reference proteome</keyword>
<keyword evidence="2" id="KW-0812">Transmembrane</keyword>
<sequence length="115" mass="12170">MSATAFLVGALRTESGERRPREDVATYYRCTVLVAGVFAGASFFALLTAAVGIASYVALDAVANSAPPLPPCWEERRLGDAAAGQPQRQQGHHDHGSPAYGSSKTMLELFEDEAA</sequence>
<proteinExistence type="predicted"/>